<accession>A0A6G0HGS7</accession>
<feature type="compositionally biased region" description="Basic and acidic residues" evidence="1">
    <location>
        <begin position="23"/>
        <end position="36"/>
    </location>
</feature>
<feature type="compositionally biased region" description="Basic and acidic residues" evidence="1">
    <location>
        <begin position="110"/>
        <end position="125"/>
    </location>
</feature>
<feature type="compositionally biased region" description="Low complexity" evidence="1">
    <location>
        <begin position="435"/>
        <end position="448"/>
    </location>
</feature>
<feature type="compositionally biased region" description="Pro residues" evidence="1">
    <location>
        <begin position="327"/>
        <end position="340"/>
    </location>
</feature>
<comment type="caution">
    <text evidence="2">The sequence shown here is derived from an EMBL/GenBank/DDBJ whole genome shotgun (WGS) entry which is preliminary data.</text>
</comment>
<feature type="compositionally biased region" description="Polar residues" evidence="1">
    <location>
        <begin position="457"/>
        <end position="467"/>
    </location>
</feature>
<dbReference type="InterPro" id="IPR036514">
    <property type="entry name" value="SGNH_hydro_sf"/>
</dbReference>
<feature type="compositionally biased region" description="Polar residues" evidence="1">
    <location>
        <begin position="98"/>
        <end position="107"/>
    </location>
</feature>
<name>A0A6G0HGS7_LARCR</name>
<reference evidence="2 3" key="1">
    <citation type="submission" date="2019-07" db="EMBL/GenBank/DDBJ databases">
        <title>Chromosome genome assembly for large yellow croaker.</title>
        <authorList>
            <person name="Xiao S."/>
        </authorList>
    </citation>
    <scope>NUCLEOTIDE SEQUENCE [LARGE SCALE GENOMIC DNA]</scope>
    <source>
        <strain evidence="2">JMULYC20181020</strain>
        <tissue evidence="2">Muscle</tissue>
    </source>
</reference>
<dbReference type="Proteomes" id="UP000424527">
    <property type="component" value="Unassembled WGS sequence"/>
</dbReference>
<dbReference type="Gene3D" id="3.40.50.1110">
    <property type="entry name" value="SGNH hydrolase"/>
    <property type="match status" value="1"/>
</dbReference>
<evidence type="ECO:0000313" key="3">
    <source>
        <dbReference type="Proteomes" id="UP000424527"/>
    </source>
</evidence>
<feature type="region of interest" description="Disordered" evidence="1">
    <location>
        <begin position="319"/>
        <end position="350"/>
    </location>
</feature>
<feature type="compositionally biased region" description="Basic and acidic residues" evidence="1">
    <location>
        <begin position="1"/>
        <end position="10"/>
    </location>
</feature>
<gene>
    <name evidence="2" type="ORF">D5F01_LYC23713</name>
</gene>
<dbReference type="SUPFAM" id="SSF52266">
    <property type="entry name" value="SGNH hydrolase"/>
    <property type="match status" value="1"/>
</dbReference>
<feature type="region of interest" description="Disordered" evidence="1">
    <location>
        <begin position="262"/>
        <end position="282"/>
    </location>
</feature>
<evidence type="ECO:0000313" key="2">
    <source>
        <dbReference type="EMBL" id="KAE8278196.1"/>
    </source>
</evidence>
<proteinExistence type="predicted"/>
<feature type="compositionally biased region" description="Basic residues" evidence="1">
    <location>
        <begin position="13"/>
        <end position="22"/>
    </location>
</feature>
<feature type="compositionally biased region" description="Pro residues" evidence="1">
    <location>
        <begin position="471"/>
        <end position="484"/>
    </location>
</feature>
<sequence length="699" mass="78735">MYGRSRDEGWKVVSHRRDRLRRPREERPSRRSPEYRFHHRHEATGQRPSYASVVRGHGRQGGYPQRYHHHVEHGYRPQFFVPGGQMAPKKQPVKHFTNRNTHYTTQDTGRNTHRERREGNREENKPQSSDPDFGIKVRTIHTIIKIAHHLNNVDSDKPPPPTIQKLTEHLITTIKPASPNEETKLLIEGNAKNWEHTTMLILRDHYTDSLEKELLTLKGLSKGEWRGPFQIATVWAKRNLGRRLRSETLEQVEAFMVAELEPMTEREKERGPDSPPPPRPPVIIIKKQKTQVTTKHDIKALIHTERVNTDLKIREEALVGARGSSPPAAPETPAHSPPPVQVLERARTPSRVDMATMTVETGGWSPPQEGNIINIMDAAIPQVPRPHLTPAASVDLLPQSPPKPQRSRRSGSLAQEKTEKQNENLPGDDPPEAPTDSTLATGSALTAAPSNPAVAHTSDSITCLSSEESLDPPPKSPEIPPPTQATPAKMRSLRRATQMRLSLRPKRAIAQPTTPDPAIRRPTRHINTNNKMEDWGLNIRKQWVIIGDSNLAKMPPFQSRHVQIESYPGATLAHAKALIDKSTTSTPVEKIILSFGLNNRNTTPKTKLSQQLLATIQAAVAKFPSAEVWVPLINFSDALPLEEQSCLAHLNGLIQKHCCCIPKLQSKLFATTKDEIHWTKTTAKHMFEYWMGYVKFMSP</sequence>
<feature type="region of interest" description="Disordered" evidence="1">
    <location>
        <begin position="1"/>
        <end position="63"/>
    </location>
</feature>
<dbReference type="AlphaFoldDB" id="A0A6G0HGS7"/>
<feature type="compositionally biased region" description="Basic and acidic residues" evidence="1">
    <location>
        <begin position="263"/>
        <end position="272"/>
    </location>
</feature>
<keyword evidence="3" id="KW-1185">Reference proteome</keyword>
<evidence type="ECO:0000256" key="1">
    <source>
        <dbReference type="SAM" id="MobiDB-lite"/>
    </source>
</evidence>
<organism evidence="2 3">
    <name type="scientific">Larimichthys crocea</name>
    <name type="common">Large yellow croaker</name>
    <name type="synonym">Pseudosciaena crocea</name>
    <dbReference type="NCBI Taxonomy" id="215358"/>
    <lineage>
        <taxon>Eukaryota</taxon>
        <taxon>Metazoa</taxon>
        <taxon>Chordata</taxon>
        <taxon>Craniata</taxon>
        <taxon>Vertebrata</taxon>
        <taxon>Euteleostomi</taxon>
        <taxon>Actinopterygii</taxon>
        <taxon>Neopterygii</taxon>
        <taxon>Teleostei</taxon>
        <taxon>Neoteleostei</taxon>
        <taxon>Acanthomorphata</taxon>
        <taxon>Eupercaria</taxon>
        <taxon>Sciaenidae</taxon>
        <taxon>Larimichthys</taxon>
    </lineage>
</organism>
<protein>
    <submittedName>
        <fullName evidence="2">Uncharacterized protein</fullName>
    </submittedName>
</protein>
<feature type="region of interest" description="Disordered" evidence="1">
    <location>
        <begin position="392"/>
        <end position="527"/>
    </location>
</feature>
<feature type="region of interest" description="Disordered" evidence="1">
    <location>
        <begin position="96"/>
        <end position="134"/>
    </location>
</feature>
<dbReference type="EMBL" id="REGW02000027">
    <property type="protein sequence ID" value="KAE8278196.1"/>
    <property type="molecule type" value="Genomic_DNA"/>
</dbReference>